<feature type="region of interest" description="Disordered" evidence="1">
    <location>
        <begin position="61"/>
        <end position="104"/>
    </location>
</feature>
<keyword evidence="3" id="KW-1185">Reference proteome</keyword>
<reference evidence="2 3" key="1">
    <citation type="submission" date="2021-01" db="EMBL/GenBank/DDBJ databases">
        <title>Whole genome shotgun sequence of Microbispora amethystogenes NBRC 101907.</title>
        <authorList>
            <person name="Komaki H."/>
            <person name="Tamura T."/>
        </authorList>
    </citation>
    <scope>NUCLEOTIDE SEQUENCE [LARGE SCALE GENOMIC DNA]</scope>
    <source>
        <strain evidence="2 3">NBRC 101907</strain>
    </source>
</reference>
<gene>
    <name evidence="2" type="ORF">Mam01_61050</name>
</gene>
<protein>
    <submittedName>
        <fullName evidence="2">Uncharacterized protein</fullName>
    </submittedName>
</protein>
<organism evidence="2 3">
    <name type="scientific">Microbispora amethystogenes</name>
    <dbReference type="NCBI Taxonomy" id="1427754"/>
    <lineage>
        <taxon>Bacteria</taxon>
        <taxon>Bacillati</taxon>
        <taxon>Actinomycetota</taxon>
        <taxon>Actinomycetes</taxon>
        <taxon>Streptosporangiales</taxon>
        <taxon>Streptosporangiaceae</taxon>
        <taxon>Microbispora</taxon>
    </lineage>
</organism>
<comment type="caution">
    <text evidence="2">The sequence shown here is derived from an EMBL/GenBank/DDBJ whole genome shotgun (WGS) entry which is preliminary data.</text>
</comment>
<evidence type="ECO:0000256" key="1">
    <source>
        <dbReference type="SAM" id="MobiDB-lite"/>
    </source>
</evidence>
<evidence type="ECO:0000313" key="2">
    <source>
        <dbReference type="EMBL" id="GIH35941.1"/>
    </source>
</evidence>
<dbReference type="EMBL" id="BOOB01000052">
    <property type="protein sequence ID" value="GIH35941.1"/>
    <property type="molecule type" value="Genomic_DNA"/>
</dbReference>
<evidence type="ECO:0000313" key="3">
    <source>
        <dbReference type="Proteomes" id="UP000651728"/>
    </source>
</evidence>
<accession>A0ABQ4FMA0</accession>
<name>A0ABQ4FMA0_9ACTN</name>
<sequence length="104" mass="11274">MRAFSTLRTQDAHVIPPISSARETVTLVAVVIAPHLPLVSPSESELVQVNDSDAFARRFPAAVRGRQRETAAGDRGGQGTDSGVREGAKRPGRTRRLGTRRSER</sequence>
<feature type="compositionally biased region" description="Basic residues" evidence="1">
    <location>
        <begin position="90"/>
        <end position="104"/>
    </location>
</feature>
<dbReference type="Proteomes" id="UP000651728">
    <property type="component" value="Unassembled WGS sequence"/>
</dbReference>
<proteinExistence type="predicted"/>